<feature type="compositionally biased region" description="Polar residues" evidence="1">
    <location>
        <begin position="49"/>
        <end position="60"/>
    </location>
</feature>
<dbReference type="AlphaFoldDB" id="A0A563EHN5"/>
<dbReference type="RefSeq" id="WP_146358886.1">
    <property type="nucleotide sequence ID" value="NZ_VOBR01000035.1"/>
</dbReference>
<sequence length="99" mass="10652">MDGHVALSVEVTDPGIAKAEPGTDLRTVRARGSARDVGLVARSRARAVDSQSGCSMSSTRSADKKGVTMHRAPRDLLARLFEVTQPEIEVHHRTDEATT</sequence>
<dbReference type="Proteomes" id="UP000316639">
    <property type="component" value="Unassembled WGS sequence"/>
</dbReference>
<comment type="caution">
    <text evidence="2">The sequence shown here is derived from an EMBL/GenBank/DDBJ whole genome shotgun (WGS) entry which is preliminary data.</text>
</comment>
<evidence type="ECO:0000313" key="2">
    <source>
        <dbReference type="EMBL" id="TWP46121.1"/>
    </source>
</evidence>
<organism evidence="2 3">
    <name type="scientific">Lentzea tibetensis</name>
    <dbReference type="NCBI Taxonomy" id="2591470"/>
    <lineage>
        <taxon>Bacteria</taxon>
        <taxon>Bacillati</taxon>
        <taxon>Actinomycetota</taxon>
        <taxon>Actinomycetes</taxon>
        <taxon>Pseudonocardiales</taxon>
        <taxon>Pseudonocardiaceae</taxon>
        <taxon>Lentzea</taxon>
    </lineage>
</organism>
<protein>
    <submittedName>
        <fullName evidence="2">Uncharacterized protein</fullName>
    </submittedName>
</protein>
<proteinExistence type="predicted"/>
<dbReference type="EMBL" id="VOBR01000035">
    <property type="protein sequence ID" value="TWP46121.1"/>
    <property type="molecule type" value="Genomic_DNA"/>
</dbReference>
<keyword evidence="3" id="KW-1185">Reference proteome</keyword>
<name>A0A563EHN5_9PSEU</name>
<gene>
    <name evidence="2" type="ORF">FKR81_36935</name>
</gene>
<dbReference type="OrthoDB" id="3372479at2"/>
<evidence type="ECO:0000313" key="3">
    <source>
        <dbReference type="Proteomes" id="UP000316639"/>
    </source>
</evidence>
<feature type="region of interest" description="Disordered" evidence="1">
    <location>
        <begin position="47"/>
        <end position="69"/>
    </location>
</feature>
<accession>A0A563EHN5</accession>
<reference evidence="2 3" key="1">
    <citation type="submission" date="2019-07" db="EMBL/GenBank/DDBJ databases">
        <title>Lentzea xizangensis sp. nov., isolated from Qinghai-Tibetan Plateau Soils.</title>
        <authorList>
            <person name="Huang J."/>
        </authorList>
    </citation>
    <scope>NUCLEOTIDE SEQUENCE [LARGE SCALE GENOMIC DNA]</scope>
    <source>
        <strain evidence="2 3">FXJ1.1311</strain>
    </source>
</reference>
<evidence type="ECO:0000256" key="1">
    <source>
        <dbReference type="SAM" id="MobiDB-lite"/>
    </source>
</evidence>